<dbReference type="EMBL" id="JACEFO010001905">
    <property type="protein sequence ID" value="KAF8694512.1"/>
    <property type="molecule type" value="Genomic_DNA"/>
</dbReference>
<evidence type="ECO:0000259" key="9">
    <source>
        <dbReference type="Pfam" id="PF23559"/>
    </source>
</evidence>
<dbReference type="GO" id="GO:0005524">
    <property type="term" value="F:ATP binding"/>
    <property type="evidence" value="ECO:0007669"/>
    <property type="project" value="UniProtKB-KW"/>
</dbReference>
<dbReference type="OrthoDB" id="648133at2759"/>
<dbReference type="SUPFAM" id="SSF52058">
    <property type="entry name" value="L domain-like"/>
    <property type="match status" value="1"/>
</dbReference>
<keyword evidence="11" id="KW-1185">Reference proteome</keyword>
<keyword evidence="5" id="KW-0611">Plant defense</keyword>
<dbReference type="Proteomes" id="UP000636709">
    <property type="component" value="Unassembled WGS sequence"/>
</dbReference>
<comment type="similarity">
    <text evidence="1">Belongs to the disease resistance NB-LRR family.</text>
</comment>
<dbReference type="GO" id="GO:0043531">
    <property type="term" value="F:ADP binding"/>
    <property type="evidence" value="ECO:0007669"/>
    <property type="project" value="InterPro"/>
</dbReference>
<dbReference type="Gene3D" id="1.20.5.4130">
    <property type="match status" value="1"/>
</dbReference>
<keyword evidence="6" id="KW-0067">ATP-binding</keyword>
<feature type="domain" description="Disease resistance protein winged helix" evidence="9">
    <location>
        <begin position="468"/>
        <end position="516"/>
    </location>
</feature>
<evidence type="ECO:0000259" key="7">
    <source>
        <dbReference type="Pfam" id="PF00931"/>
    </source>
</evidence>
<keyword evidence="4" id="KW-0547">Nucleotide-binding</keyword>
<keyword evidence="3" id="KW-0677">Repeat</keyword>
<dbReference type="InterPro" id="IPR027417">
    <property type="entry name" value="P-loop_NTPase"/>
</dbReference>
<evidence type="ECO:0000313" key="11">
    <source>
        <dbReference type="Proteomes" id="UP000636709"/>
    </source>
</evidence>
<evidence type="ECO:0000256" key="1">
    <source>
        <dbReference type="ARBA" id="ARBA00008894"/>
    </source>
</evidence>
<dbReference type="Pfam" id="PF18052">
    <property type="entry name" value="Rx_N"/>
    <property type="match status" value="1"/>
</dbReference>
<organism evidence="10 11">
    <name type="scientific">Digitaria exilis</name>
    <dbReference type="NCBI Taxonomy" id="1010633"/>
    <lineage>
        <taxon>Eukaryota</taxon>
        <taxon>Viridiplantae</taxon>
        <taxon>Streptophyta</taxon>
        <taxon>Embryophyta</taxon>
        <taxon>Tracheophyta</taxon>
        <taxon>Spermatophyta</taxon>
        <taxon>Magnoliopsida</taxon>
        <taxon>Liliopsida</taxon>
        <taxon>Poales</taxon>
        <taxon>Poaceae</taxon>
        <taxon>PACMAD clade</taxon>
        <taxon>Panicoideae</taxon>
        <taxon>Panicodae</taxon>
        <taxon>Paniceae</taxon>
        <taxon>Anthephorinae</taxon>
        <taxon>Digitaria</taxon>
    </lineage>
</organism>
<dbReference type="PRINTS" id="PR00364">
    <property type="entry name" value="DISEASERSIST"/>
</dbReference>
<dbReference type="GO" id="GO:0006952">
    <property type="term" value="P:defense response"/>
    <property type="evidence" value="ECO:0007669"/>
    <property type="project" value="UniProtKB-KW"/>
</dbReference>
<dbReference type="Gene3D" id="3.80.10.10">
    <property type="entry name" value="Ribonuclease Inhibitor"/>
    <property type="match status" value="2"/>
</dbReference>
<dbReference type="Pfam" id="PF00931">
    <property type="entry name" value="NB-ARC"/>
    <property type="match status" value="1"/>
</dbReference>
<dbReference type="PANTHER" id="PTHR36766:SF40">
    <property type="entry name" value="DISEASE RESISTANCE PROTEIN RGA3"/>
    <property type="match status" value="1"/>
</dbReference>
<keyword evidence="2" id="KW-0433">Leucine-rich repeat</keyword>
<dbReference type="Pfam" id="PF23559">
    <property type="entry name" value="WHD_DRP"/>
    <property type="match status" value="1"/>
</dbReference>
<protein>
    <submittedName>
        <fullName evidence="10">Uncharacterized protein</fullName>
    </submittedName>
</protein>
<evidence type="ECO:0000256" key="3">
    <source>
        <dbReference type="ARBA" id="ARBA00022737"/>
    </source>
</evidence>
<dbReference type="GO" id="GO:0051707">
    <property type="term" value="P:response to other organism"/>
    <property type="evidence" value="ECO:0007669"/>
    <property type="project" value="UniProtKB-ARBA"/>
</dbReference>
<evidence type="ECO:0000256" key="2">
    <source>
        <dbReference type="ARBA" id="ARBA00022614"/>
    </source>
</evidence>
<comment type="caution">
    <text evidence="10">The sequence shown here is derived from an EMBL/GenBank/DDBJ whole genome shotgun (WGS) entry which is preliminary data.</text>
</comment>
<feature type="domain" description="NB-ARC" evidence="7">
    <location>
        <begin position="214"/>
        <end position="383"/>
    </location>
</feature>
<dbReference type="PANTHER" id="PTHR36766">
    <property type="entry name" value="PLANT BROAD-SPECTRUM MILDEW RESISTANCE PROTEIN RPW8"/>
    <property type="match status" value="1"/>
</dbReference>
<gene>
    <name evidence="10" type="ORF">HU200_038258</name>
</gene>
<dbReference type="Gene3D" id="1.10.10.10">
    <property type="entry name" value="Winged helix-like DNA-binding domain superfamily/Winged helix DNA-binding domain"/>
    <property type="match status" value="1"/>
</dbReference>
<dbReference type="AlphaFoldDB" id="A0A835EIN2"/>
<name>A0A835EIN2_9POAL</name>
<dbReference type="SUPFAM" id="SSF52540">
    <property type="entry name" value="P-loop containing nucleoside triphosphate hydrolases"/>
    <property type="match status" value="1"/>
</dbReference>
<evidence type="ECO:0000313" key="10">
    <source>
        <dbReference type="EMBL" id="KAF8694512.1"/>
    </source>
</evidence>
<reference evidence="10" key="1">
    <citation type="submission" date="2020-07" db="EMBL/GenBank/DDBJ databases">
        <title>Genome sequence and genetic diversity analysis of an under-domesticated orphan crop, white fonio (Digitaria exilis).</title>
        <authorList>
            <person name="Bennetzen J.L."/>
            <person name="Chen S."/>
            <person name="Ma X."/>
            <person name="Wang X."/>
            <person name="Yssel A.E.J."/>
            <person name="Chaluvadi S.R."/>
            <person name="Johnson M."/>
            <person name="Gangashetty P."/>
            <person name="Hamidou F."/>
            <person name="Sanogo M.D."/>
            <person name="Zwaenepoel A."/>
            <person name="Wallace J."/>
            <person name="Van De Peer Y."/>
            <person name="Van Deynze A."/>
        </authorList>
    </citation>
    <scope>NUCLEOTIDE SEQUENCE</scope>
    <source>
        <tissue evidence="10">Leaves</tissue>
    </source>
</reference>
<accession>A0A835EIN2</accession>
<dbReference type="InterPro" id="IPR036388">
    <property type="entry name" value="WH-like_DNA-bd_sf"/>
</dbReference>
<evidence type="ECO:0000256" key="6">
    <source>
        <dbReference type="ARBA" id="ARBA00022840"/>
    </source>
</evidence>
<evidence type="ECO:0000256" key="4">
    <source>
        <dbReference type="ARBA" id="ARBA00022741"/>
    </source>
</evidence>
<dbReference type="Gene3D" id="1.10.8.430">
    <property type="entry name" value="Helical domain of apoptotic protease-activating factors"/>
    <property type="match status" value="1"/>
</dbReference>
<sequence length="955" mass="109691">MASGLVASLLSSASKLLDLLRGAPPAAAPRRRSVSSGVRRLQRLLGRIQATLDDAGERVVQDRSVKLWIAELTEVARDAEDVLDDYRYELIRRRVQDLQGSGGADSSTSCKRKHEEDRGICEQRISRKITSWSDISTERAAVQLRLQEDDGGSGTSERIEDIIRQFEEISRDRAALQLRPEDGERITRRERDSQWEPRVTSHLLDESVVFGRTKEKERIIKSVIPWNQSPGINVLPIVGMGGIGKTTVAQMVYNDLGVQESYDLMGWIHVSQTFDLRRLVIAITESLTRQLCVYKELSSVHDLLKEKVHEKSVFLVLDDLWNEQQSCWLDFLRPLKFAQTVTILVTTRSKEVAHLVQTVPHLVLGTLPEDHCWQLFQSYAFGATNIDEASSLFEVGRKVMQKCGGLPLAIKSIGCLLRSKIDMQTWTEISKSEFWEYSDDNEEIFSALRLSFYRLPARLKPCFLLCALYPKGELFTKDDMIHLWIAHGYIQPTKCKTLEKAAGEYFDELNERSLIETESVRLDIRKAFWKKEKKSPAQSPVEISIGEMYNSSHDFYELQIRSLIGSFCKGMAETEPFVSFQRYRLHDMIWELAKSLSSCLLSAMAVDEGSLYVENEVRHLFFWLGRGRSRHNTNKHGPILTMQNRVSKFLKMNYLRTLVLKQCTFYHIGLYEFKYLRALILDSCKDSGCISATRHLKLLRYLHVSNCDSMIGKSLKHLTESICHLYSLEKLIVSTCRKEFSMNSCNLFSLRYLQLSVRFNDWSLYPFCQFYNLDTLCLQNCDSTADLPICIGNLMKLRRLQLVQISKIKNLNHYCFRCHGNNNRCELTNVIFPALEELELDGLCGLQEWYKLQDSDYPKMQSVTIRNCHKLRRIPYFGSVRNLIITMSALTDLQLSVYNEPSHLHVLDIKDCQDLKSLVGLKNLCSLGSLYIAHCPKLVVFRNENVADHSEIIPS</sequence>
<feature type="domain" description="Disease resistance N-terminal" evidence="8">
    <location>
        <begin position="16"/>
        <end position="103"/>
    </location>
</feature>
<evidence type="ECO:0000259" key="8">
    <source>
        <dbReference type="Pfam" id="PF18052"/>
    </source>
</evidence>
<dbReference type="Gene3D" id="3.40.50.300">
    <property type="entry name" value="P-loop containing nucleotide triphosphate hydrolases"/>
    <property type="match status" value="1"/>
</dbReference>
<proteinExistence type="inferred from homology"/>
<dbReference type="InterPro" id="IPR041118">
    <property type="entry name" value="Rx_N"/>
</dbReference>
<dbReference type="InterPro" id="IPR042197">
    <property type="entry name" value="Apaf_helical"/>
</dbReference>
<dbReference type="InterPro" id="IPR058922">
    <property type="entry name" value="WHD_DRP"/>
</dbReference>
<dbReference type="InterPro" id="IPR002182">
    <property type="entry name" value="NB-ARC"/>
</dbReference>
<dbReference type="InterPro" id="IPR032675">
    <property type="entry name" value="LRR_dom_sf"/>
</dbReference>
<evidence type="ECO:0000256" key="5">
    <source>
        <dbReference type="ARBA" id="ARBA00022821"/>
    </source>
</evidence>